<keyword evidence="1" id="KW-1133">Transmembrane helix</keyword>
<comment type="caution">
    <text evidence="3">The sequence shown here is derived from an EMBL/GenBank/DDBJ whole genome shotgun (WGS) entry which is preliminary data.</text>
</comment>
<proteinExistence type="predicted"/>
<organism evidence="3 4">
    <name type="scientific">Xylanibacter ruminicola</name>
    <name type="common">Prevotella ruminicola</name>
    <dbReference type="NCBI Taxonomy" id="839"/>
    <lineage>
        <taxon>Bacteria</taxon>
        <taxon>Pseudomonadati</taxon>
        <taxon>Bacteroidota</taxon>
        <taxon>Bacteroidia</taxon>
        <taxon>Bacteroidales</taxon>
        <taxon>Prevotellaceae</taxon>
        <taxon>Xylanibacter</taxon>
    </lineage>
</organism>
<accession>A0A928BTR3</accession>
<feature type="transmembrane region" description="Helical" evidence="1">
    <location>
        <begin position="84"/>
        <end position="103"/>
    </location>
</feature>
<dbReference type="PANTHER" id="PTHR37299:SF1">
    <property type="entry name" value="STAGE 0 SPORULATION PROTEIN A HOMOLOG"/>
    <property type="match status" value="1"/>
</dbReference>
<dbReference type="InterPro" id="IPR007492">
    <property type="entry name" value="LytTR_DNA-bd_dom"/>
</dbReference>
<protein>
    <submittedName>
        <fullName evidence="3">LytTR family transcriptional regulator</fullName>
    </submittedName>
</protein>
<name>A0A928BTR3_XYLRU</name>
<dbReference type="Proteomes" id="UP000763088">
    <property type="component" value="Unassembled WGS sequence"/>
</dbReference>
<dbReference type="Gene3D" id="2.40.50.1020">
    <property type="entry name" value="LytTr DNA-binding domain"/>
    <property type="match status" value="1"/>
</dbReference>
<reference evidence="3" key="1">
    <citation type="submission" date="2019-04" db="EMBL/GenBank/DDBJ databases">
        <title>Evolution of Biomass-Degrading Anaerobic Consortia Revealed by Metagenomics.</title>
        <authorList>
            <person name="Peng X."/>
        </authorList>
    </citation>
    <scope>NUCLEOTIDE SEQUENCE</scope>
    <source>
        <strain evidence="3">SIG141</strain>
    </source>
</reference>
<evidence type="ECO:0000256" key="1">
    <source>
        <dbReference type="SAM" id="Phobius"/>
    </source>
</evidence>
<evidence type="ECO:0000313" key="3">
    <source>
        <dbReference type="EMBL" id="MBE6267059.1"/>
    </source>
</evidence>
<feature type="transmembrane region" description="Helical" evidence="1">
    <location>
        <begin position="9"/>
        <end position="26"/>
    </location>
</feature>
<dbReference type="GO" id="GO:0000156">
    <property type="term" value="F:phosphorelay response regulator activity"/>
    <property type="evidence" value="ECO:0007669"/>
    <property type="project" value="InterPro"/>
</dbReference>
<dbReference type="SMART" id="SM00850">
    <property type="entry name" value="LytTR"/>
    <property type="match status" value="1"/>
</dbReference>
<dbReference type="InterPro" id="IPR046947">
    <property type="entry name" value="LytR-like"/>
</dbReference>
<evidence type="ECO:0000313" key="4">
    <source>
        <dbReference type="Proteomes" id="UP000763088"/>
    </source>
</evidence>
<keyword evidence="1" id="KW-0812">Transmembrane</keyword>
<gene>
    <name evidence="3" type="ORF">E7102_11455</name>
</gene>
<feature type="transmembrane region" description="Helical" evidence="1">
    <location>
        <begin position="38"/>
        <end position="63"/>
    </location>
</feature>
<feature type="transmembrane region" description="Helical" evidence="1">
    <location>
        <begin position="115"/>
        <end position="136"/>
    </location>
</feature>
<dbReference type="PROSITE" id="PS50930">
    <property type="entry name" value="HTH_LYTTR"/>
    <property type="match status" value="1"/>
</dbReference>
<dbReference type="Pfam" id="PF04397">
    <property type="entry name" value="LytTR"/>
    <property type="match status" value="1"/>
</dbReference>
<sequence length="295" mass="33998">MNKNHKETIRIRFISTAFMVLAIAIFKPFGLEVGQWQAYLHLLSLFVLGMSSCFITEVILRFIVHMPRSYERGINYIISRNLRFQLINTPLVALFICLYRHFVMSSMVESNRLSLSNYLETLAIIAFLSFAIGLYWRFKFRSKYLAMELEETRLLNEELKEIQQKTSPPPIPKQSSEMKLEEAFTLTGTTNESVTLQISDLLYLEAVGNYVKVNHLNNGEVRTDLLRATMKQMEETLQDYPMIVRCHRAFLVNLGQVEQIVSHSGSTQLLIKHCHESLPVSRSNMAQVRAAIKLG</sequence>
<evidence type="ECO:0000259" key="2">
    <source>
        <dbReference type="PROSITE" id="PS50930"/>
    </source>
</evidence>
<dbReference type="PANTHER" id="PTHR37299">
    <property type="entry name" value="TRANSCRIPTIONAL REGULATOR-RELATED"/>
    <property type="match status" value="1"/>
</dbReference>
<dbReference type="EMBL" id="SUYD01000015">
    <property type="protein sequence ID" value="MBE6267059.1"/>
    <property type="molecule type" value="Genomic_DNA"/>
</dbReference>
<dbReference type="GO" id="GO:0003677">
    <property type="term" value="F:DNA binding"/>
    <property type="evidence" value="ECO:0007669"/>
    <property type="project" value="InterPro"/>
</dbReference>
<dbReference type="AlphaFoldDB" id="A0A928BTR3"/>
<keyword evidence="1" id="KW-0472">Membrane</keyword>
<feature type="domain" description="HTH LytTR-type" evidence="2">
    <location>
        <begin position="186"/>
        <end position="294"/>
    </location>
</feature>